<dbReference type="Proteomes" id="UP000182762">
    <property type="component" value="Unassembled WGS sequence"/>
</dbReference>
<keyword evidence="2" id="KW-1185">Reference proteome</keyword>
<dbReference type="EMBL" id="FOXX01000009">
    <property type="protein sequence ID" value="SFQ78640.1"/>
    <property type="molecule type" value="Genomic_DNA"/>
</dbReference>
<gene>
    <name evidence="1" type="ORF">SAMN02745910_03459</name>
</gene>
<proteinExistence type="predicted"/>
<dbReference type="RefSeq" id="WP_167360149.1">
    <property type="nucleotide sequence ID" value="NZ_FOXX01000009.1"/>
</dbReference>
<dbReference type="GeneID" id="93713892"/>
<name>A0A1I6BCG8_9BACI</name>
<reference evidence="1 2" key="1">
    <citation type="submission" date="2016-10" db="EMBL/GenBank/DDBJ databases">
        <authorList>
            <person name="Varghese N."/>
            <person name="Submissions S."/>
        </authorList>
    </citation>
    <scope>NUCLEOTIDE SEQUENCE [LARGE SCALE GENOMIC DNA]</scope>
    <source>
        <strain evidence="1 2">DSM 13796</strain>
    </source>
</reference>
<accession>A0A1I6BCG8</accession>
<sequence length="51" mass="5885">MLSIVILCFVIYLSAYFCLKSAGQSLEVEKIETFDDYFVQSHHNHTKKSSL</sequence>
<protein>
    <submittedName>
        <fullName evidence="1">Uncharacterized protein</fullName>
    </submittedName>
</protein>
<organism evidence="1 2">
    <name type="scientific">Priestia endophytica DSM 13796</name>
    <dbReference type="NCBI Taxonomy" id="1121089"/>
    <lineage>
        <taxon>Bacteria</taxon>
        <taxon>Bacillati</taxon>
        <taxon>Bacillota</taxon>
        <taxon>Bacilli</taxon>
        <taxon>Bacillales</taxon>
        <taxon>Bacillaceae</taxon>
        <taxon>Priestia</taxon>
    </lineage>
</organism>
<evidence type="ECO:0000313" key="1">
    <source>
        <dbReference type="EMBL" id="SFQ78640.1"/>
    </source>
</evidence>
<evidence type="ECO:0000313" key="2">
    <source>
        <dbReference type="Proteomes" id="UP000182762"/>
    </source>
</evidence>
<comment type="caution">
    <text evidence="1">The sequence shown here is derived from an EMBL/GenBank/DDBJ whole genome shotgun (WGS) entry which is preliminary data.</text>
</comment>